<dbReference type="Pfam" id="PF06114">
    <property type="entry name" value="Peptidase_M78"/>
    <property type="match status" value="1"/>
</dbReference>
<evidence type="ECO:0000259" key="1">
    <source>
        <dbReference type="Pfam" id="PF06114"/>
    </source>
</evidence>
<dbReference type="InterPro" id="IPR010359">
    <property type="entry name" value="IrrE_HExxH"/>
</dbReference>
<feature type="domain" description="IrrE N-terminal-like" evidence="1">
    <location>
        <begin position="11"/>
        <end position="113"/>
    </location>
</feature>
<proteinExistence type="predicted"/>
<accession>A0A544TSK9</accession>
<reference evidence="2 3" key="1">
    <citation type="submission" date="2019-06" db="EMBL/GenBank/DDBJ databases">
        <title>Psychrobacillus vulpis sp. nov., a new species isolated from feces of a red fox that inhabits in The Tablas de Daimiel Natural Park, Albacete, Spain.</title>
        <authorList>
            <person name="Rodriguez M."/>
            <person name="Reina J.C."/>
            <person name="Bejar V."/>
            <person name="Llamas I."/>
        </authorList>
    </citation>
    <scope>NUCLEOTIDE SEQUENCE [LARGE SCALE GENOMIC DNA]</scope>
    <source>
        <strain evidence="2 3">Z8</strain>
    </source>
</reference>
<comment type="caution">
    <text evidence="2">The sequence shown here is derived from an EMBL/GenBank/DDBJ whole genome shotgun (WGS) entry which is preliminary data.</text>
</comment>
<dbReference type="EMBL" id="VDGI01000005">
    <property type="protein sequence ID" value="TQR20436.1"/>
    <property type="molecule type" value="Genomic_DNA"/>
</dbReference>
<protein>
    <submittedName>
        <fullName evidence="2">ImmA/IrrE family metallo-endopeptidase</fullName>
    </submittedName>
</protein>
<dbReference type="AlphaFoldDB" id="A0A544TSK9"/>
<keyword evidence="3" id="KW-1185">Reference proteome</keyword>
<dbReference type="Proteomes" id="UP000316626">
    <property type="component" value="Unassembled WGS sequence"/>
</dbReference>
<organism evidence="2 3">
    <name type="scientific">Psychrobacillus vulpis</name>
    <dbReference type="NCBI Taxonomy" id="2325572"/>
    <lineage>
        <taxon>Bacteria</taxon>
        <taxon>Bacillati</taxon>
        <taxon>Bacillota</taxon>
        <taxon>Bacilli</taxon>
        <taxon>Bacillales</taxon>
        <taxon>Bacillaceae</taxon>
        <taxon>Psychrobacillus</taxon>
    </lineage>
</organism>
<evidence type="ECO:0000313" key="3">
    <source>
        <dbReference type="Proteomes" id="UP000316626"/>
    </source>
</evidence>
<gene>
    <name evidence="2" type="ORF">FG384_06665</name>
</gene>
<dbReference type="RefSeq" id="WP_142641817.1">
    <property type="nucleotide sequence ID" value="NZ_VDGI01000005.1"/>
</dbReference>
<sequence>MAYDQLIMEYPHIKIIEKVLPKGLPGLYYDNVIEIDKFKHKYEKHCILAEELGHYETTYGDITELNDLRNVKLEQIARRWGYEKIVSFDKLIDCYEKGQTTLDEVCTNLEITPEYLKSVIDYFIEKYGLFKLHGEYRITFEPLNIKMIEKKKQSFD</sequence>
<evidence type="ECO:0000313" key="2">
    <source>
        <dbReference type="EMBL" id="TQR20436.1"/>
    </source>
</evidence>
<name>A0A544TSK9_9BACI</name>
<dbReference type="OrthoDB" id="1707128at2"/>